<keyword evidence="4" id="KW-0560">Oxidoreductase</keyword>
<keyword evidence="5" id="KW-0503">Monooxygenase</keyword>
<evidence type="ECO:0000313" key="7">
    <source>
        <dbReference type="EMBL" id="GGG23419.1"/>
    </source>
</evidence>
<proteinExistence type="predicted"/>
<dbReference type="PANTHER" id="PTHR13789:SF318">
    <property type="entry name" value="GERANYLGERANYL DIPHOSPHATE REDUCTASE"/>
    <property type="match status" value="1"/>
</dbReference>
<keyword evidence="2" id="KW-0285">Flavoprotein</keyword>
<dbReference type="Proteomes" id="UP000597507">
    <property type="component" value="Unassembled WGS sequence"/>
</dbReference>
<comment type="cofactor">
    <cofactor evidence="1">
        <name>FAD</name>
        <dbReference type="ChEBI" id="CHEBI:57692"/>
    </cofactor>
</comment>
<dbReference type="SUPFAM" id="SSF51905">
    <property type="entry name" value="FAD/NAD(P)-binding domain"/>
    <property type="match status" value="1"/>
</dbReference>
<dbReference type="Gene3D" id="3.50.50.60">
    <property type="entry name" value="FAD/NAD(P)-binding domain"/>
    <property type="match status" value="1"/>
</dbReference>
<evidence type="ECO:0000256" key="2">
    <source>
        <dbReference type="ARBA" id="ARBA00022630"/>
    </source>
</evidence>
<dbReference type="PRINTS" id="PR00420">
    <property type="entry name" value="RNGMNOXGNASE"/>
</dbReference>
<accession>A0A8J2Z8W7</accession>
<feature type="domain" description="FAD-binding" evidence="6">
    <location>
        <begin position="5"/>
        <end position="343"/>
    </location>
</feature>
<protein>
    <submittedName>
        <fullName evidence="7">Salicylate hydroxylase</fullName>
    </submittedName>
</protein>
<comment type="caution">
    <text evidence="7">The sequence shown here is derived from an EMBL/GenBank/DDBJ whole genome shotgun (WGS) entry which is preliminary data.</text>
</comment>
<dbReference type="RefSeq" id="WP_188898840.1">
    <property type="nucleotide sequence ID" value="NZ_BMKS01000002.1"/>
</dbReference>
<dbReference type="SUPFAM" id="SSF54373">
    <property type="entry name" value="FAD-linked reductases, C-terminal domain"/>
    <property type="match status" value="1"/>
</dbReference>
<evidence type="ECO:0000256" key="1">
    <source>
        <dbReference type="ARBA" id="ARBA00001974"/>
    </source>
</evidence>
<dbReference type="InterPro" id="IPR050493">
    <property type="entry name" value="FAD-dep_Monooxygenase_BioMet"/>
</dbReference>
<evidence type="ECO:0000256" key="3">
    <source>
        <dbReference type="ARBA" id="ARBA00022827"/>
    </source>
</evidence>
<dbReference type="GO" id="GO:0071949">
    <property type="term" value="F:FAD binding"/>
    <property type="evidence" value="ECO:0007669"/>
    <property type="project" value="InterPro"/>
</dbReference>
<evidence type="ECO:0000256" key="4">
    <source>
        <dbReference type="ARBA" id="ARBA00023002"/>
    </source>
</evidence>
<dbReference type="AlphaFoldDB" id="A0A8J2Z8W7"/>
<evidence type="ECO:0000259" key="6">
    <source>
        <dbReference type="Pfam" id="PF01494"/>
    </source>
</evidence>
<dbReference type="GO" id="GO:0004497">
    <property type="term" value="F:monooxygenase activity"/>
    <property type="evidence" value="ECO:0007669"/>
    <property type="project" value="UniProtKB-KW"/>
</dbReference>
<dbReference type="InterPro" id="IPR036188">
    <property type="entry name" value="FAD/NAD-bd_sf"/>
</dbReference>
<dbReference type="PANTHER" id="PTHR13789">
    <property type="entry name" value="MONOOXYGENASE"/>
    <property type="match status" value="1"/>
</dbReference>
<keyword evidence="8" id="KW-1185">Reference proteome</keyword>
<dbReference type="EMBL" id="BMKS01000002">
    <property type="protein sequence ID" value="GGG23419.1"/>
    <property type="molecule type" value="Genomic_DNA"/>
</dbReference>
<evidence type="ECO:0000256" key="5">
    <source>
        <dbReference type="ARBA" id="ARBA00023033"/>
    </source>
</evidence>
<evidence type="ECO:0000313" key="8">
    <source>
        <dbReference type="Proteomes" id="UP000597507"/>
    </source>
</evidence>
<gene>
    <name evidence="7" type="ORF">GCM10010964_09460</name>
</gene>
<keyword evidence="3" id="KW-0274">FAD</keyword>
<name>A0A8J2Z8W7_9PROT</name>
<dbReference type="NCBIfam" id="NF006021">
    <property type="entry name" value="PRK08163.1"/>
    <property type="match status" value="1"/>
</dbReference>
<reference evidence="7 8" key="1">
    <citation type="journal article" date="2014" name="Int. J. Syst. Evol. Microbiol.">
        <title>Complete genome sequence of Corynebacterium casei LMG S-19264T (=DSM 44701T), isolated from a smear-ripened cheese.</title>
        <authorList>
            <consortium name="US DOE Joint Genome Institute (JGI-PGF)"/>
            <person name="Walter F."/>
            <person name="Albersmeier A."/>
            <person name="Kalinowski J."/>
            <person name="Ruckert C."/>
        </authorList>
    </citation>
    <scope>NUCLEOTIDE SEQUENCE [LARGE SCALE GENOMIC DNA]</scope>
    <source>
        <strain evidence="7 8">CGMCC 1.16330</strain>
    </source>
</reference>
<dbReference type="Pfam" id="PF01494">
    <property type="entry name" value="FAD_binding_3"/>
    <property type="match status" value="1"/>
</dbReference>
<sequence>MSGDPVLVVGGGIGGLGAALALARAGQPVHLVEKARRFGEVGAGIQLGPNVFAMFDRLGVRAAVEETAVRPEALVMRCALRGHEIVRIPLGERFAARFGQPYAVTHRADLHAALLAACRAQPGIVLETGRAAAGFAQDADGVTLRLEGGAALRGRALVGADGLWSRIRAQVMGDGAPDVSGHIAYRAVLPMDRVPPGIARREVVLWAGPRIHLVHYPLRRGGLMNLVAVFHSDHYSEGWDQQGDPALLWRHFEGTRPEVRAMLRRIETWRYWVLCDREPRRGWTKGRVTLLGDAAHPMLQYLAQGAAMSLEDAVCLADQFRAHGGDAAAAFAAYEEARVLRTARVQLTARFYGEIYHAAGVKAELRDQMLGGGGEGAWDGMAWLYDRPRWPGAI</sequence>
<organism evidence="7 8">
    <name type="scientific">Caldovatus sediminis</name>
    <dbReference type="NCBI Taxonomy" id="2041189"/>
    <lineage>
        <taxon>Bacteria</taxon>
        <taxon>Pseudomonadati</taxon>
        <taxon>Pseudomonadota</taxon>
        <taxon>Alphaproteobacteria</taxon>
        <taxon>Acetobacterales</taxon>
        <taxon>Roseomonadaceae</taxon>
        <taxon>Caldovatus</taxon>
    </lineage>
</organism>
<dbReference type="InterPro" id="IPR002938">
    <property type="entry name" value="FAD-bd"/>
</dbReference>